<gene>
    <name evidence="1" type="ORF">IAC80_08090</name>
</gene>
<reference evidence="1" key="1">
    <citation type="submission" date="2020-10" db="EMBL/GenBank/DDBJ databases">
        <authorList>
            <person name="Gilroy R."/>
        </authorList>
    </citation>
    <scope>NUCLEOTIDE SEQUENCE</scope>
    <source>
        <strain evidence="1">ChiBcec6-7307</strain>
    </source>
</reference>
<dbReference type="EMBL" id="DVOS01000065">
    <property type="protein sequence ID" value="HIV23880.1"/>
    <property type="molecule type" value="Genomic_DNA"/>
</dbReference>
<organism evidence="1 2">
    <name type="scientific">Candidatus Merdiplasma excrementigallinarum</name>
    <dbReference type="NCBI Taxonomy" id="2840864"/>
    <lineage>
        <taxon>Bacteria</taxon>
        <taxon>Bacillati</taxon>
        <taxon>Bacillota</taxon>
        <taxon>Clostridia</taxon>
        <taxon>Lachnospirales</taxon>
        <taxon>Lachnospiraceae</taxon>
        <taxon>Lachnospiraceae incertae sedis</taxon>
        <taxon>Candidatus Merdiplasma</taxon>
    </lineage>
</organism>
<comment type="caution">
    <text evidence="1">The sequence shown here is derived from an EMBL/GenBank/DDBJ whole genome shotgun (WGS) entry which is preliminary data.</text>
</comment>
<name>A0A9D1NZV2_9FIRM</name>
<evidence type="ECO:0000313" key="2">
    <source>
        <dbReference type="Proteomes" id="UP000886889"/>
    </source>
</evidence>
<dbReference type="AlphaFoldDB" id="A0A9D1NZV2"/>
<dbReference type="Proteomes" id="UP000886889">
    <property type="component" value="Unassembled WGS sequence"/>
</dbReference>
<accession>A0A9D1NZV2</accession>
<sequence>MKFKKWNIAFLGLVFAVLIAVACANYFVDPFGYFAFQSGDYDKIDFPVDTTYMQRELKLEHVLHFSDNYDAYLLGGSKAGTYRPEKLQELDGYRYYNLYETGGSFYEYYLETKFLIENASPKKIIINISGGEVRFLLRDQKDVTYKLPAVLTGESKLLEIFDFLSKDIGESFSRLKERLTETKYYELTSTGERNLSRYYERVEKDWESFTQKYVLADFDAHMKTLFTKPRRAAYLDESLEYLRQIKNMCDQNGVELMVLVSPSFIGEMSEHESTYYREFLVDMALITDYWDFSGYHDIDMNPYNFYNEGHFYYEIADLVIDTINGTDSYPGFGVYVTKDNVIEHVEQRAADYERLQQEYLETGTIQLQGMEDASCLLKN</sequence>
<reference evidence="1" key="2">
    <citation type="journal article" date="2021" name="PeerJ">
        <title>Extensive microbial diversity within the chicken gut microbiome revealed by metagenomics and culture.</title>
        <authorList>
            <person name="Gilroy R."/>
            <person name="Ravi A."/>
            <person name="Getino M."/>
            <person name="Pursley I."/>
            <person name="Horton D.L."/>
            <person name="Alikhan N.F."/>
            <person name="Baker D."/>
            <person name="Gharbi K."/>
            <person name="Hall N."/>
            <person name="Watson M."/>
            <person name="Adriaenssens E.M."/>
            <person name="Foster-Nyarko E."/>
            <person name="Jarju S."/>
            <person name="Secka A."/>
            <person name="Antonio M."/>
            <person name="Oren A."/>
            <person name="Chaudhuri R.R."/>
            <person name="La Ragione R."/>
            <person name="Hildebrand F."/>
            <person name="Pallen M.J."/>
        </authorList>
    </citation>
    <scope>NUCLEOTIDE SEQUENCE</scope>
    <source>
        <strain evidence="1">ChiBcec6-7307</strain>
    </source>
</reference>
<dbReference type="PROSITE" id="PS51257">
    <property type="entry name" value="PROKAR_LIPOPROTEIN"/>
    <property type="match status" value="1"/>
</dbReference>
<evidence type="ECO:0000313" key="1">
    <source>
        <dbReference type="EMBL" id="HIV23880.1"/>
    </source>
</evidence>
<protein>
    <submittedName>
        <fullName evidence="1">Uncharacterized protein</fullName>
    </submittedName>
</protein>
<proteinExistence type="predicted"/>